<organism evidence="2 3">
    <name type="scientific">Propioniciclava tarda</name>
    <dbReference type="NCBI Taxonomy" id="433330"/>
    <lineage>
        <taxon>Bacteria</taxon>
        <taxon>Bacillati</taxon>
        <taxon>Actinomycetota</taxon>
        <taxon>Actinomycetes</taxon>
        <taxon>Propionibacteriales</taxon>
        <taxon>Propionibacteriaceae</taxon>
        <taxon>Propioniciclava</taxon>
    </lineage>
</organism>
<keyword evidence="3" id="KW-1185">Reference proteome</keyword>
<dbReference type="InterPro" id="IPR016709">
    <property type="entry name" value="HadA-like"/>
</dbReference>
<dbReference type="AlphaFoldDB" id="A0A4Q9KIY7"/>
<dbReference type="Gene3D" id="3.10.129.10">
    <property type="entry name" value="Hotdog Thioesterase"/>
    <property type="match status" value="1"/>
</dbReference>
<feature type="domain" description="FAS1-like dehydratase" evidence="1">
    <location>
        <begin position="8"/>
        <end position="128"/>
    </location>
</feature>
<evidence type="ECO:0000259" key="1">
    <source>
        <dbReference type="Pfam" id="PF13452"/>
    </source>
</evidence>
<comment type="caution">
    <text evidence="2">The sequence shown here is derived from an EMBL/GenBank/DDBJ whole genome shotgun (WGS) entry which is preliminary data.</text>
</comment>
<dbReference type="PIRSF" id="PIRSF018072">
    <property type="entry name" value="UCP018072"/>
    <property type="match status" value="1"/>
</dbReference>
<sequence length="141" mass="15211">MRAIEERTGFSFPPTAPYSVTAGKIREFAAALGDANPRFAGEDAVAPPTFAAVLAADAWDGLFTDPELDLQLKRTIHYDQKFAYARPLRAGDVVTATLTIEKVRVRGNTAFITVSVALATVAGEHLCTATSTLLHTWEDES</sequence>
<name>A0A4Q9KIY7_PROTD</name>
<dbReference type="Proteomes" id="UP000291933">
    <property type="component" value="Unassembled WGS sequence"/>
</dbReference>
<dbReference type="EMBL" id="SDMR01000014">
    <property type="protein sequence ID" value="TBT94338.1"/>
    <property type="molecule type" value="Genomic_DNA"/>
</dbReference>
<dbReference type="Pfam" id="PF13452">
    <property type="entry name" value="FAS1_DH_region"/>
    <property type="match status" value="1"/>
</dbReference>
<dbReference type="InterPro" id="IPR039569">
    <property type="entry name" value="FAS1-like_DH_region"/>
</dbReference>
<dbReference type="OrthoDB" id="5415111at2"/>
<dbReference type="InterPro" id="IPR029069">
    <property type="entry name" value="HotDog_dom_sf"/>
</dbReference>
<proteinExistence type="predicted"/>
<dbReference type="SUPFAM" id="SSF54637">
    <property type="entry name" value="Thioesterase/thiol ester dehydrase-isomerase"/>
    <property type="match status" value="1"/>
</dbReference>
<protein>
    <submittedName>
        <fullName evidence="2">MaoC family dehydratase</fullName>
    </submittedName>
</protein>
<gene>
    <name evidence="2" type="ORF">ET996_10820</name>
</gene>
<accession>A0A4Q9KIY7</accession>
<dbReference type="CDD" id="cd03441">
    <property type="entry name" value="R_hydratase_like"/>
    <property type="match status" value="1"/>
</dbReference>
<reference evidence="2 3" key="1">
    <citation type="submission" date="2019-01" db="EMBL/GenBank/DDBJ databases">
        <title>Lactibacter flavus gen. nov., sp. nov., a novel bacterium of the family Propionibacteriaceae isolated from raw milk and dairy products.</title>
        <authorList>
            <person name="Huptas C."/>
            <person name="Wenning M."/>
            <person name="Breitenwieser F."/>
            <person name="Doll E."/>
            <person name="Von Neubeck M."/>
            <person name="Busse H.-J."/>
            <person name="Scherer S."/>
        </authorList>
    </citation>
    <scope>NUCLEOTIDE SEQUENCE [LARGE SCALE GENOMIC DNA]</scope>
    <source>
        <strain evidence="2 3">DSM 22130</strain>
    </source>
</reference>
<evidence type="ECO:0000313" key="2">
    <source>
        <dbReference type="EMBL" id="TBT94338.1"/>
    </source>
</evidence>
<evidence type="ECO:0000313" key="3">
    <source>
        <dbReference type="Proteomes" id="UP000291933"/>
    </source>
</evidence>
<dbReference type="RefSeq" id="WP_131172581.1">
    <property type="nucleotide sequence ID" value="NZ_FXTL01000014.1"/>
</dbReference>